<protein>
    <submittedName>
        <fullName evidence="8">Type II secretion system F family protein</fullName>
    </submittedName>
</protein>
<gene>
    <name evidence="8" type="ORF">KS407_07640</name>
</gene>
<evidence type="ECO:0000313" key="8">
    <source>
        <dbReference type="EMBL" id="MBU9721321.1"/>
    </source>
</evidence>
<keyword evidence="3 6" id="KW-0812">Transmembrane</keyword>
<feature type="transmembrane region" description="Helical" evidence="6">
    <location>
        <begin position="296"/>
        <end position="316"/>
    </location>
</feature>
<feature type="domain" description="Type II secretion system protein GspF" evidence="7">
    <location>
        <begin position="157"/>
        <end position="279"/>
    </location>
</feature>
<dbReference type="RefSeq" id="WP_176371402.1">
    <property type="nucleotide sequence ID" value="NZ_JAHQCR010000034.1"/>
</dbReference>
<dbReference type="Proteomes" id="UP000790580">
    <property type="component" value="Unassembled WGS sequence"/>
</dbReference>
<dbReference type="Gene3D" id="1.20.81.30">
    <property type="entry name" value="Type II secretion system (T2SS), domain F"/>
    <property type="match status" value="1"/>
</dbReference>
<feature type="transmembrane region" description="Helical" evidence="6">
    <location>
        <begin position="265"/>
        <end position="284"/>
    </location>
</feature>
<dbReference type="EMBL" id="JAHQCR010000034">
    <property type="protein sequence ID" value="MBU9721321.1"/>
    <property type="molecule type" value="Genomic_DNA"/>
</dbReference>
<organism evidence="8 9">
    <name type="scientific">Evansella alkalicola</name>
    <dbReference type="NCBI Taxonomy" id="745819"/>
    <lineage>
        <taxon>Bacteria</taxon>
        <taxon>Bacillati</taxon>
        <taxon>Bacillota</taxon>
        <taxon>Bacilli</taxon>
        <taxon>Bacillales</taxon>
        <taxon>Bacillaceae</taxon>
        <taxon>Evansella</taxon>
    </lineage>
</organism>
<dbReference type="InterPro" id="IPR018076">
    <property type="entry name" value="T2SS_GspF_dom"/>
</dbReference>
<reference evidence="8 9" key="1">
    <citation type="submission" date="2021-06" db="EMBL/GenBank/DDBJ databases">
        <title>Bacillus sp. RD4P76, an endophyte from a halophyte.</title>
        <authorList>
            <person name="Sun J.-Q."/>
        </authorList>
    </citation>
    <scope>NUCLEOTIDE SEQUENCE [LARGE SCALE GENOMIC DNA]</scope>
    <source>
        <strain evidence="8 9">JCM 17098</strain>
    </source>
</reference>
<dbReference type="PANTHER" id="PTHR35007:SF1">
    <property type="entry name" value="PILUS ASSEMBLY PROTEIN"/>
    <property type="match status" value="1"/>
</dbReference>
<comment type="caution">
    <text evidence="8">The sequence shown here is derived from an EMBL/GenBank/DDBJ whole genome shotgun (WGS) entry which is preliminary data.</text>
</comment>
<evidence type="ECO:0000256" key="4">
    <source>
        <dbReference type="ARBA" id="ARBA00022989"/>
    </source>
</evidence>
<keyword evidence="4 6" id="KW-1133">Transmembrane helix</keyword>
<keyword evidence="2" id="KW-1003">Cell membrane</keyword>
<sequence>MAMIAVIFILSTLSFAFTSLYFLRKKQNVKKRIEKFFPQHGTISVTKQNVVPTKIAKNSMFKNTFEHFSKNIKTSEQKRSKLGLELESAGLPLKVEEFIAIRIIIFGVAFIFLMIIGVSLTVSIVISLIGWILPNFYVKRKKETRIAASASQLPQALETMASAMKSGFSFMQAMQLVSKELPDPIGIEFQRTIKEINLGIPTETSFQNLLQRLPNKDLEIVVNAVLIQRSTGGNLATILETIQDTISDRVRLKDELKALTSQGRMSALVITLLPVVLGLLLNVMNPDYFTPMFSHPLGWVLLAGGSCSGLLGWIFIQKVVTIEV</sequence>
<evidence type="ECO:0000256" key="2">
    <source>
        <dbReference type="ARBA" id="ARBA00022475"/>
    </source>
</evidence>
<evidence type="ECO:0000256" key="6">
    <source>
        <dbReference type="SAM" id="Phobius"/>
    </source>
</evidence>
<evidence type="ECO:0000259" key="7">
    <source>
        <dbReference type="Pfam" id="PF00482"/>
    </source>
</evidence>
<accession>A0ABS6JTB9</accession>
<dbReference type="PANTHER" id="PTHR35007">
    <property type="entry name" value="INTEGRAL MEMBRANE PROTEIN-RELATED"/>
    <property type="match status" value="1"/>
</dbReference>
<dbReference type="Pfam" id="PF00482">
    <property type="entry name" value="T2SSF"/>
    <property type="match status" value="1"/>
</dbReference>
<dbReference type="InterPro" id="IPR042094">
    <property type="entry name" value="T2SS_GspF_sf"/>
</dbReference>
<feature type="transmembrane region" description="Helical" evidence="6">
    <location>
        <begin position="6"/>
        <end position="23"/>
    </location>
</feature>
<comment type="subcellular location">
    <subcellularLocation>
        <location evidence="1">Cell membrane</location>
        <topology evidence="1">Multi-pass membrane protein</topology>
    </subcellularLocation>
</comment>
<evidence type="ECO:0000313" key="9">
    <source>
        <dbReference type="Proteomes" id="UP000790580"/>
    </source>
</evidence>
<keyword evidence="5 6" id="KW-0472">Membrane</keyword>
<evidence type="ECO:0000256" key="5">
    <source>
        <dbReference type="ARBA" id="ARBA00023136"/>
    </source>
</evidence>
<evidence type="ECO:0000256" key="1">
    <source>
        <dbReference type="ARBA" id="ARBA00004651"/>
    </source>
</evidence>
<evidence type="ECO:0000256" key="3">
    <source>
        <dbReference type="ARBA" id="ARBA00022692"/>
    </source>
</evidence>
<keyword evidence="9" id="KW-1185">Reference proteome</keyword>
<name>A0ABS6JTB9_9BACI</name>
<feature type="transmembrane region" description="Helical" evidence="6">
    <location>
        <begin position="122"/>
        <end position="138"/>
    </location>
</feature>
<proteinExistence type="predicted"/>
<feature type="transmembrane region" description="Helical" evidence="6">
    <location>
        <begin position="99"/>
        <end position="116"/>
    </location>
</feature>